<gene>
    <name evidence="2" type="ORF">SDC9_19971</name>
</gene>
<reference evidence="2" key="1">
    <citation type="submission" date="2019-08" db="EMBL/GenBank/DDBJ databases">
        <authorList>
            <person name="Kucharzyk K."/>
            <person name="Murdoch R.W."/>
            <person name="Higgins S."/>
            <person name="Loffler F."/>
        </authorList>
    </citation>
    <scope>NUCLEOTIDE SEQUENCE</scope>
</reference>
<dbReference type="EMBL" id="VSSQ01000078">
    <property type="protein sequence ID" value="MPL74161.1"/>
    <property type="molecule type" value="Genomic_DNA"/>
</dbReference>
<evidence type="ECO:0000256" key="1">
    <source>
        <dbReference type="SAM" id="MobiDB-lite"/>
    </source>
</evidence>
<sequence length="380" mass="41427">MPARHQLLGDLLLRRAKKIARRKDLFLGGDVVRGARQQIGGAGDVLQLQLLPKPAERALGEEVLLEQQVDRLEVIAPGQVDGVLVPALEGLGALDIVAVVEMGVKVEVLLHELLVGVHVLPARQHVRPHHPAAARGDEFFIEGQRQPVRHRADRPVPGVGVDRRAGKHQRGDLLGEARREHRAHPAALAQADEDHPAPKVIDHDIELSQILVDVEIAHLLGGGLPVRHQHPADAVRQQRGGKALSRGEIGDGRVVPGKGGVDQHRHTRRALGREVAQPHRIEIEPHPVLRRPAGLRRVVDLLGEVDEFQVPAKGVEPRLSQFDPRRHRPEEGNGMFMRGGLGCGFGHRRLLSGKCVSGLECWAQHAAVARGGAAFRAVAR</sequence>
<dbReference type="AlphaFoldDB" id="A0A644U5F9"/>
<accession>A0A644U5F9</accession>
<organism evidence="2">
    <name type="scientific">bioreactor metagenome</name>
    <dbReference type="NCBI Taxonomy" id="1076179"/>
    <lineage>
        <taxon>unclassified sequences</taxon>
        <taxon>metagenomes</taxon>
        <taxon>ecological metagenomes</taxon>
    </lineage>
</organism>
<feature type="region of interest" description="Disordered" evidence="1">
    <location>
        <begin position="151"/>
        <end position="196"/>
    </location>
</feature>
<name>A0A644U5F9_9ZZZZ</name>
<protein>
    <submittedName>
        <fullName evidence="2">Uncharacterized protein</fullName>
    </submittedName>
</protein>
<evidence type="ECO:0000313" key="2">
    <source>
        <dbReference type="EMBL" id="MPL74161.1"/>
    </source>
</evidence>
<proteinExistence type="predicted"/>
<feature type="compositionally biased region" description="Basic and acidic residues" evidence="1">
    <location>
        <begin position="161"/>
        <end position="179"/>
    </location>
</feature>
<comment type="caution">
    <text evidence="2">The sequence shown here is derived from an EMBL/GenBank/DDBJ whole genome shotgun (WGS) entry which is preliminary data.</text>
</comment>
<feature type="region of interest" description="Disordered" evidence="1">
    <location>
        <begin position="238"/>
        <end position="266"/>
    </location>
</feature>